<evidence type="ECO:0000259" key="8">
    <source>
        <dbReference type="Pfam" id="PF20684"/>
    </source>
</evidence>
<name>A0AAV9GG26_9PEZI</name>
<feature type="region of interest" description="Disordered" evidence="6">
    <location>
        <begin position="255"/>
        <end position="284"/>
    </location>
</feature>
<comment type="similarity">
    <text evidence="5">Belongs to the SAT4 family.</text>
</comment>
<feature type="transmembrane region" description="Helical" evidence="7">
    <location>
        <begin position="144"/>
        <end position="165"/>
    </location>
</feature>
<evidence type="ECO:0000256" key="5">
    <source>
        <dbReference type="ARBA" id="ARBA00038359"/>
    </source>
</evidence>
<evidence type="ECO:0000313" key="9">
    <source>
        <dbReference type="EMBL" id="KAK4447167.1"/>
    </source>
</evidence>
<dbReference type="GO" id="GO:0016020">
    <property type="term" value="C:membrane"/>
    <property type="evidence" value="ECO:0007669"/>
    <property type="project" value="UniProtKB-SubCell"/>
</dbReference>
<comment type="caution">
    <text evidence="9">The sequence shown here is derived from an EMBL/GenBank/DDBJ whole genome shotgun (WGS) entry which is preliminary data.</text>
</comment>
<evidence type="ECO:0000313" key="10">
    <source>
        <dbReference type="Proteomes" id="UP001321760"/>
    </source>
</evidence>
<dbReference type="PANTHER" id="PTHR33048">
    <property type="entry name" value="PTH11-LIKE INTEGRAL MEMBRANE PROTEIN (AFU_ORTHOLOGUE AFUA_5G11245)"/>
    <property type="match status" value="1"/>
</dbReference>
<evidence type="ECO:0000256" key="4">
    <source>
        <dbReference type="ARBA" id="ARBA00023136"/>
    </source>
</evidence>
<feature type="transmembrane region" description="Helical" evidence="7">
    <location>
        <begin position="65"/>
        <end position="84"/>
    </location>
</feature>
<evidence type="ECO:0000256" key="1">
    <source>
        <dbReference type="ARBA" id="ARBA00004141"/>
    </source>
</evidence>
<dbReference type="Proteomes" id="UP001321760">
    <property type="component" value="Unassembled WGS sequence"/>
</dbReference>
<evidence type="ECO:0000256" key="2">
    <source>
        <dbReference type="ARBA" id="ARBA00022692"/>
    </source>
</evidence>
<dbReference type="InterPro" id="IPR049326">
    <property type="entry name" value="Rhodopsin_dom_fungi"/>
</dbReference>
<dbReference type="PANTHER" id="PTHR33048:SF2">
    <property type="entry name" value="SRPK"/>
    <property type="match status" value="1"/>
</dbReference>
<organism evidence="9 10">
    <name type="scientific">Podospora aff. communis PSN243</name>
    <dbReference type="NCBI Taxonomy" id="3040156"/>
    <lineage>
        <taxon>Eukaryota</taxon>
        <taxon>Fungi</taxon>
        <taxon>Dikarya</taxon>
        <taxon>Ascomycota</taxon>
        <taxon>Pezizomycotina</taxon>
        <taxon>Sordariomycetes</taxon>
        <taxon>Sordariomycetidae</taxon>
        <taxon>Sordariales</taxon>
        <taxon>Podosporaceae</taxon>
        <taxon>Podospora</taxon>
    </lineage>
</organism>
<accession>A0AAV9GG26</accession>
<evidence type="ECO:0000256" key="7">
    <source>
        <dbReference type="SAM" id="Phobius"/>
    </source>
</evidence>
<feature type="domain" description="Rhodopsin" evidence="8">
    <location>
        <begin position="66"/>
        <end position="236"/>
    </location>
</feature>
<sequence length="344" mass="38669">MEKTAGRRLSHAAYVAETALAFVIGRHWRGIANGGMTQSYRESLDLNSEEYHCRVEGSKNQVAGWQAYTLVLWSIKASVCCFYIRLLDSLWFRRRILFSLALIAATWIAVVLTLLLSCRPLHKYWQIYPDPGELCQPAASRVNIFTLLILNVVTDLYIMSIPIPILLRTTFSPLKKFGLVLLFSGGIFVSIAGVLRCVDMLSDEVNGAQSSASWAVRETFVAVITSNMPMIVPLLRTLSHPFQERLRYLTTLSAGPTPPGNDPAANPAAFKLSGNDPERRQRRRSVFPLTDITVEYNGECIFLEHVESEEKGRIVLESETCGGRISCESTMDLEMLFRRRESEV</sequence>
<protein>
    <recommendedName>
        <fullName evidence="8">Rhodopsin domain-containing protein</fullName>
    </recommendedName>
</protein>
<reference evidence="9" key="1">
    <citation type="journal article" date="2023" name="Mol. Phylogenet. Evol.">
        <title>Genome-scale phylogeny and comparative genomics of the fungal order Sordariales.</title>
        <authorList>
            <person name="Hensen N."/>
            <person name="Bonometti L."/>
            <person name="Westerberg I."/>
            <person name="Brannstrom I.O."/>
            <person name="Guillou S."/>
            <person name="Cros-Aarteil S."/>
            <person name="Calhoun S."/>
            <person name="Haridas S."/>
            <person name="Kuo A."/>
            <person name="Mondo S."/>
            <person name="Pangilinan J."/>
            <person name="Riley R."/>
            <person name="LaButti K."/>
            <person name="Andreopoulos B."/>
            <person name="Lipzen A."/>
            <person name="Chen C."/>
            <person name="Yan M."/>
            <person name="Daum C."/>
            <person name="Ng V."/>
            <person name="Clum A."/>
            <person name="Steindorff A."/>
            <person name="Ohm R.A."/>
            <person name="Martin F."/>
            <person name="Silar P."/>
            <person name="Natvig D.O."/>
            <person name="Lalanne C."/>
            <person name="Gautier V."/>
            <person name="Ament-Velasquez S.L."/>
            <person name="Kruys A."/>
            <person name="Hutchinson M.I."/>
            <person name="Powell A.J."/>
            <person name="Barry K."/>
            <person name="Miller A.N."/>
            <person name="Grigoriev I.V."/>
            <person name="Debuchy R."/>
            <person name="Gladieux P."/>
            <person name="Hiltunen Thoren M."/>
            <person name="Johannesson H."/>
        </authorList>
    </citation>
    <scope>NUCLEOTIDE SEQUENCE</scope>
    <source>
        <strain evidence="9">PSN243</strain>
    </source>
</reference>
<reference evidence="9" key="2">
    <citation type="submission" date="2023-05" db="EMBL/GenBank/DDBJ databases">
        <authorList>
            <consortium name="Lawrence Berkeley National Laboratory"/>
            <person name="Steindorff A."/>
            <person name="Hensen N."/>
            <person name="Bonometti L."/>
            <person name="Westerberg I."/>
            <person name="Brannstrom I.O."/>
            <person name="Guillou S."/>
            <person name="Cros-Aarteil S."/>
            <person name="Calhoun S."/>
            <person name="Haridas S."/>
            <person name="Kuo A."/>
            <person name="Mondo S."/>
            <person name="Pangilinan J."/>
            <person name="Riley R."/>
            <person name="Labutti K."/>
            <person name="Andreopoulos B."/>
            <person name="Lipzen A."/>
            <person name="Chen C."/>
            <person name="Yanf M."/>
            <person name="Daum C."/>
            <person name="Ng V."/>
            <person name="Clum A."/>
            <person name="Ohm R."/>
            <person name="Martin F."/>
            <person name="Silar P."/>
            <person name="Natvig D."/>
            <person name="Lalanne C."/>
            <person name="Gautier V."/>
            <person name="Ament-Velasquez S.L."/>
            <person name="Kruys A."/>
            <person name="Hutchinson M.I."/>
            <person name="Powell A.J."/>
            <person name="Barry K."/>
            <person name="Miller A.N."/>
            <person name="Grigoriev I.V."/>
            <person name="Debuchy R."/>
            <person name="Gladieux P."/>
            <person name="Thoren M.H."/>
            <person name="Johannesson H."/>
        </authorList>
    </citation>
    <scope>NUCLEOTIDE SEQUENCE</scope>
    <source>
        <strain evidence="9">PSN243</strain>
    </source>
</reference>
<keyword evidence="3 7" id="KW-1133">Transmembrane helix</keyword>
<keyword evidence="2 7" id="KW-0812">Transmembrane</keyword>
<keyword evidence="4 7" id="KW-0472">Membrane</keyword>
<dbReference type="InterPro" id="IPR052337">
    <property type="entry name" value="SAT4-like"/>
</dbReference>
<gene>
    <name evidence="9" type="ORF">QBC34DRAFT_410040</name>
</gene>
<feature type="transmembrane region" description="Helical" evidence="7">
    <location>
        <begin position="177"/>
        <end position="195"/>
    </location>
</feature>
<evidence type="ECO:0000256" key="3">
    <source>
        <dbReference type="ARBA" id="ARBA00022989"/>
    </source>
</evidence>
<dbReference type="Pfam" id="PF20684">
    <property type="entry name" value="Fung_rhodopsin"/>
    <property type="match status" value="1"/>
</dbReference>
<dbReference type="AlphaFoldDB" id="A0AAV9GG26"/>
<keyword evidence="10" id="KW-1185">Reference proteome</keyword>
<comment type="subcellular location">
    <subcellularLocation>
        <location evidence="1">Membrane</location>
        <topology evidence="1">Multi-pass membrane protein</topology>
    </subcellularLocation>
</comment>
<feature type="transmembrane region" description="Helical" evidence="7">
    <location>
        <begin position="96"/>
        <end position="116"/>
    </location>
</feature>
<proteinExistence type="inferred from homology"/>
<evidence type="ECO:0000256" key="6">
    <source>
        <dbReference type="SAM" id="MobiDB-lite"/>
    </source>
</evidence>
<dbReference type="EMBL" id="MU865951">
    <property type="protein sequence ID" value="KAK4447167.1"/>
    <property type="molecule type" value="Genomic_DNA"/>
</dbReference>